<feature type="domain" description="NAD-dependent epimerase/dehydratase" evidence="3">
    <location>
        <begin position="36"/>
        <end position="280"/>
    </location>
</feature>
<dbReference type="InterPro" id="IPR036291">
    <property type="entry name" value="NAD(P)-bd_dom_sf"/>
</dbReference>
<dbReference type="Pfam" id="PF01370">
    <property type="entry name" value="Epimerase"/>
    <property type="match status" value="1"/>
</dbReference>
<dbReference type="EMBL" id="CP097636">
    <property type="protein sequence ID" value="URI09274.1"/>
    <property type="molecule type" value="Genomic_DNA"/>
</dbReference>
<keyword evidence="5" id="KW-1185">Reference proteome</keyword>
<sequence length="355" mass="38072">MSAYVPGLLQLPPDDLDRVVDAVGSRWERLRGQRLLLTGGTGFIGKWLLATFLHANRKRGLCAQIVALSRRPEALLQEFPELHGATEIEWLTGDVRHLTPEAAGTCNFAIHAATDVVASSTPADILETCVTGTHRVLDAMSPGITPRRVLLLSSGAVYGRTPPDLRAIPEDWSGAPDPLSPASAYGEGKRVSELLCAMRAATRPGLEVSIARCFAFVGPHLPFDKHFAIGNFIGAALRGEDICIQGDGTPLRSYLYAADLAHWLWVMLFDAQSGRAYNVGGAEGLSIGQLAHRVNRVLNGSGEVRIAQSPRPGAVPQAYLPSVDRIDAELGLTATASLDEAILRTARWASSSSRT</sequence>
<dbReference type="SUPFAM" id="SSF51735">
    <property type="entry name" value="NAD(P)-binding Rossmann-fold domains"/>
    <property type="match status" value="1"/>
</dbReference>
<dbReference type="InterPro" id="IPR001509">
    <property type="entry name" value="Epimerase_deHydtase"/>
</dbReference>
<evidence type="ECO:0000313" key="4">
    <source>
        <dbReference type="EMBL" id="URI09274.1"/>
    </source>
</evidence>
<dbReference type="Gene3D" id="3.40.50.720">
    <property type="entry name" value="NAD(P)-binding Rossmann-like Domain"/>
    <property type="match status" value="1"/>
</dbReference>
<evidence type="ECO:0000256" key="2">
    <source>
        <dbReference type="ARBA" id="ARBA00007637"/>
    </source>
</evidence>
<reference evidence="4" key="1">
    <citation type="submission" date="2022-05" db="EMBL/GenBank/DDBJ databases">
        <title>An RpoN-dependent PEP-CTERM gene is involved in floc formation of an Aquincola tertiaricarbonis strain.</title>
        <authorList>
            <person name="Qiu D."/>
            <person name="Xia M."/>
        </authorList>
    </citation>
    <scope>NUCLEOTIDE SEQUENCE</scope>
    <source>
        <strain evidence="4">RN12</strain>
    </source>
</reference>
<proteinExistence type="inferred from homology"/>
<organism evidence="4 5">
    <name type="scientific">Aquincola tertiaricarbonis</name>
    <dbReference type="NCBI Taxonomy" id="391953"/>
    <lineage>
        <taxon>Bacteria</taxon>
        <taxon>Pseudomonadati</taxon>
        <taxon>Pseudomonadota</taxon>
        <taxon>Betaproteobacteria</taxon>
        <taxon>Burkholderiales</taxon>
        <taxon>Sphaerotilaceae</taxon>
        <taxon>Aquincola</taxon>
    </lineage>
</organism>
<dbReference type="PANTHER" id="PTHR43000">
    <property type="entry name" value="DTDP-D-GLUCOSE 4,6-DEHYDRATASE-RELATED"/>
    <property type="match status" value="1"/>
</dbReference>
<evidence type="ECO:0000259" key="3">
    <source>
        <dbReference type="Pfam" id="PF01370"/>
    </source>
</evidence>
<comment type="similarity">
    <text evidence="2">Belongs to the NAD(P)-dependent epimerase/dehydratase family.</text>
</comment>
<gene>
    <name evidence="4" type="ORF">MW290_27295</name>
</gene>
<comment type="pathway">
    <text evidence="1">Bacterial outer membrane biogenesis; LPS O-antigen biosynthesis.</text>
</comment>
<accession>A0ABY4S8F4</accession>
<dbReference type="RefSeq" id="WP_250197505.1">
    <property type="nucleotide sequence ID" value="NZ_CP097636.1"/>
</dbReference>
<name>A0ABY4S8F4_AQUTE</name>
<protein>
    <submittedName>
        <fullName evidence="4">NAD(P)-dependent oxidoreductase</fullName>
    </submittedName>
</protein>
<evidence type="ECO:0000313" key="5">
    <source>
        <dbReference type="Proteomes" id="UP001056201"/>
    </source>
</evidence>
<evidence type="ECO:0000256" key="1">
    <source>
        <dbReference type="ARBA" id="ARBA00005125"/>
    </source>
</evidence>
<dbReference type="Proteomes" id="UP001056201">
    <property type="component" value="Chromosome 2"/>
</dbReference>